<protein>
    <submittedName>
        <fullName evidence="3">Uncharacterized protein</fullName>
    </submittedName>
</protein>
<gene>
    <name evidence="3" type="ORF">Fuma_02846</name>
</gene>
<dbReference type="EMBL" id="CP017641">
    <property type="protein sequence ID" value="APZ93229.1"/>
    <property type="molecule type" value="Genomic_DNA"/>
</dbReference>
<evidence type="ECO:0000256" key="2">
    <source>
        <dbReference type="SAM" id="SignalP"/>
    </source>
</evidence>
<dbReference type="PROSITE" id="PS51257">
    <property type="entry name" value="PROKAR_LIPOPROTEIN"/>
    <property type="match status" value="1"/>
</dbReference>
<evidence type="ECO:0000313" key="3">
    <source>
        <dbReference type="EMBL" id="APZ93229.1"/>
    </source>
</evidence>
<proteinExistence type="predicted"/>
<dbReference type="RefSeq" id="WP_077024717.1">
    <property type="nucleotide sequence ID" value="NZ_CP017641.1"/>
</dbReference>
<keyword evidence="4" id="KW-1185">Reference proteome</keyword>
<evidence type="ECO:0000313" key="4">
    <source>
        <dbReference type="Proteomes" id="UP000187735"/>
    </source>
</evidence>
<dbReference type="AlphaFoldDB" id="A0A1P8WGN0"/>
<keyword evidence="2" id="KW-0732">Signal</keyword>
<feature type="signal peptide" evidence="2">
    <location>
        <begin position="1"/>
        <end position="24"/>
    </location>
</feature>
<dbReference type="KEGG" id="fmr:Fuma_02846"/>
<feature type="region of interest" description="Disordered" evidence="1">
    <location>
        <begin position="23"/>
        <end position="77"/>
    </location>
</feature>
<evidence type="ECO:0000256" key="1">
    <source>
        <dbReference type="SAM" id="MobiDB-lite"/>
    </source>
</evidence>
<feature type="chain" id="PRO_5012094517" evidence="2">
    <location>
        <begin position="25"/>
        <end position="77"/>
    </location>
</feature>
<dbReference type="Proteomes" id="UP000187735">
    <property type="component" value="Chromosome"/>
</dbReference>
<name>A0A1P8WGN0_9PLAN</name>
<organism evidence="3 4">
    <name type="scientific">Fuerstiella marisgermanici</name>
    <dbReference type="NCBI Taxonomy" id="1891926"/>
    <lineage>
        <taxon>Bacteria</taxon>
        <taxon>Pseudomonadati</taxon>
        <taxon>Planctomycetota</taxon>
        <taxon>Planctomycetia</taxon>
        <taxon>Planctomycetales</taxon>
        <taxon>Planctomycetaceae</taxon>
        <taxon>Fuerstiella</taxon>
    </lineage>
</organism>
<feature type="compositionally biased region" description="Low complexity" evidence="1">
    <location>
        <begin position="23"/>
        <end position="38"/>
    </location>
</feature>
<sequence precursor="true">MKKMQKWLSSLVVGAMTLTGISCSNTSEETTSPSSDTNQAAPAAEEGPTSRGLDFDVDEMKETDPETEGGPAGTRRG</sequence>
<reference evidence="3 4" key="1">
    <citation type="journal article" date="2016" name="Front. Microbiol.">
        <title>Fuerstia marisgermanicae gen. nov., sp. nov., an Unusual Member of the Phylum Planctomycetes from the German Wadden Sea.</title>
        <authorList>
            <person name="Kohn T."/>
            <person name="Heuer A."/>
            <person name="Jogler M."/>
            <person name="Vollmers J."/>
            <person name="Boedeker C."/>
            <person name="Bunk B."/>
            <person name="Rast P."/>
            <person name="Borchert D."/>
            <person name="Glockner I."/>
            <person name="Freese H.M."/>
            <person name="Klenk H.P."/>
            <person name="Overmann J."/>
            <person name="Kaster A.K."/>
            <person name="Rohde M."/>
            <person name="Wiegand S."/>
            <person name="Jogler C."/>
        </authorList>
    </citation>
    <scope>NUCLEOTIDE SEQUENCE [LARGE SCALE GENOMIC DNA]</scope>
    <source>
        <strain evidence="3 4">NH11</strain>
    </source>
</reference>
<accession>A0A1P8WGN0</accession>